<evidence type="ECO:0000313" key="2">
    <source>
        <dbReference type="Proteomes" id="UP000011529"/>
    </source>
</evidence>
<gene>
    <name evidence="1" type="ORF">RE6C_02072</name>
</gene>
<protein>
    <submittedName>
        <fullName evidence="1">Uncharacterized protein</fullName>
    </submittedName>
</protein>
<sequence>MQVKATATNAFFEDESGTVGSLLKFDKRYAYTAHVLDDSFRLEVIATEGQDANAGEQLFHSVLEYDGSDDKSKVYDPVAGPTATTYGRIHKGRNGSERLFRIGYYFFGMEDANGQTFLSSILSSKSDWQLSSKGEKEHPSLTLPIHNESSNERIGTRVLRFSEKLGFRLVEDRREIIADGAIEPILERSVVFSYEDSSLDGRVLLETVDDTTRSKSMNNRYGTPTVNVFTTSILEYVVGTVDPNDVSIVFPEGAVISDNIDGGMFRATGDGGEIPREFESILGDD</sequence>
<comment type="caution">
    <text evidence="1">The sequence shown here is derived from an EMBL/GenBank/DDBJ whole genome shotgun (WGS) entry which is preliminary data.</text>
</comment>
<proteinExistence type="predicted"/>
<reference evidence="1" key="1">
    <citation type="submission" date="2012-11" db="EMBL/GenBank/DDBJ databases">
        <title>Permanent draft genomes of Rhodopirellula europaea strain SH398 and 6C.</title>
        <authorList>
            <person name="Richter M."/>
            <person name="Richter-Heitmann T."/>
            <person name="Frank C."/>
            <person name="Harder J."/>
            <person name="Glockner F.O."/>
        </authorList>
    </citation>
    <scope>NUCLEOTIDE SEQUENCE</scope>
    <source>
        <strain evidence="1">6C</strain>
    </source>
</reference>
<dbReference type="EMBL" id="ANMO01000102">
    <property type="protein sequence ID" value="EMB17189.1"/>
    <property type="molecule type" value="Genomic_DNA"/>
</dbReference>
<accession>M2B4Q3</accession>
<dbReference type="Proteomes" id="UP000011529">
    <property type="component" value="Unassembled WGS sequence"/>
</dbReference>
<dbReference type="PATRIC" id="fig|1263867.3.peg.2201"/>
<reference evidence="1" key="2">
    <citation type="journal article" date="2013" name="Mar. Genomics">
        <title>Expression of sulfatases in Rhodopirellula baltica and the diversity of sulfatases in the genus Rhodopirellula.</title>
        <authorList>
            <person name="Wegner C.E."/>
            <person name="Richter-Heitmann T."/>
            <person name="Klindworth A."/>
            <person name="Klockow C."/>
            <person name="Richter M."/>
            <person name="Achstetter T."/>
            <person name="Glockner F.O."/>
            <person name="Harder J."/>
        </authorList>
    </citation>
    <scope>NUCLEOTIDE SEQUENCE [LARGE SCALE GENOMIC DNA]</scope>
    <source>
        <strain evidence="1">6C</strain>
    </source>
</reference>
<organism evidence="1 2">
    <name type="scientific">Rhodopirellula europaea 6C</name>
    <dbReference type="NCBI Taxonomy" id="1263867"/>
    <lineage>
        <taxon>Bacteria</taxon>
        <taxon>Pseudomonadati</taxon>
        <taxon>Planctomycetota</taxon>
        <taxon>Planctomycetia</taxon>
        <taxon>Pirellulales</taxon>
        <taxon>Pirellulaceae</taxon>
        <taxon>Rhodopirellula</taxon>
    </lineage>
</organism>
<keyword evidence="2" id="KW-1185">Reference proteome</keyword>
<evidence type="ECO:0000313" key="1">
    <source>
        <dbReference type="EMBL" id="EMB17189.1"/>
    </source>
</evidence>
<dbReference type="AlphaFoldDB" id="M2B4Q3"/>
<name>M2B4Q3_9BACT</name>